<evidence type="ECO:0000259" key="1">
    <source>
        <dbReference type="Pfam" id="PF01609"/>
    </source>
</evidence>
<organism evidence="2">
    <name type="scientific">mine drainage metagenome</name>
    <dbReference type="NCBI Taxonomy" id="410659"/>
    <lineage>
        <taxon>unclassified sequences</taxon>
        <taxon>metagenomes</taxon>
        <taxon>ecological metagenomes</taxon>
    </lineage>
</organism>
<dbReference type="SUPFAM" id="SSF53098">
    <property type="entry name" value="Ribonuclease H-like"/>
    <property type="match status" value="1"/>
</dbReference>
<evidence type="ECO:0000313" key="2">
    <source>
        <dbReference type="EMBL" id="EQD73388.1"/>
    </source>
</evidence>
<dbReference type="PANTHER" id="PTHR37529:SF1">
    <property type="entry name" value="TRANSPOSASE INSG FOR INSERTION SEQUENCE ELEMENT IS4-RELATED"/>
    <property type="match status" value="1"/>
</dbReference>
<dbReference type="Pfam" id="PF01609">
    <property type="entry name" value="DDE_Tnp_1"/>
    <property type="match status" value="1"/>
</dbReference>
<dbReference type="InterPro" id="IPR047952">
    <property type="entry name" value="Transpos_IS4"/>
</dbReference>
<dbReference type="AlphaFoldDB" id="T1BXM0"/>
<dbReference type="NCBIfam" id="NF033592">
    <property type="entry name" value="transpos_IS4_1"/>
    <property type="match status" value="1"/>
</dbReference>
<feature type="domain" description="Transposase IS4-like" evidence="1">
    <location>
        <begin position="134"/>
        <end position="349"/>
    </location>
</feature>
<gene>
    <name evidence="2" type="ORF">B1A_04980</name>
</gene>
<dbReference type="PANTHER" id="PTHR37529">
    <property type="entry name" value="TRANSPOSASE INSG FOR INSERTION SEQUENCE ELEMENT IS4-RELATED"/>
    <property type="match status" value="1"/>
</dbReference>
<name>T1BXM0_9ZZZZ</name>
<protein>
    <submittedName>
        <fullName evidence="2">Transposase, IS4 family</fullName>
    </submittedName>
</protein>
<dbReference type="GO" id="GO:0004803">
    <property type="term" value="F:transposase activity"/>
    <property type="evidence" value="ECO:0007669"/>
    <property type="project" value="InterPro"/>
</dbReference>
<comment type="caution">
    <text evidence="2">The sequence shown here is derived from an EMBL/GenBank/DDBJ whole genome shotgun (WGS) entry which is preliminary data.</text>
</comment>
<proteinExistence type="predicted"/>
<accession>T1BXM0</accession>
<reference evidence="2" key="1">
    <citation type="submission" date="2013-08" db="EMBL/GenBank/DDBJ databases">
        <authorList>
            <person name="Mendez C."/>
            <person name="Richter M."/>
            <person name="Ferrer M."/>
            <person name="Sanchez J."/>
        </authorList>
    </citation>
    <scope>NUCLEOTIDE SEQUENCE</scope>
</reference>
<reference evidence="2" key="2">
    <citation type="journal article" date="2014" name="ISME J.">
        <title>Microbial stratification in low pH oxic and suboxic macroscopic growths along an acid mine drainage.</title>
        <authorList>
            <person name="Mendez-Garcia C."/>
            <person name="Mesa V."/>
            <person name="Sprenger R.R."/>
            <person name="Richter M."/>
            <person name="Diez M.S."/>
            <person name="Solano J."/>
            <person name="Bargiela R."/>
            <person name="Golyshina O.V."/>
            <person name="Manteca A."/>
            <person name="Ramos J.L."/>
            <person name="Gallego J.R."/>
            <person name="Llorente I."/>
            <person name="Martins Dos Santos V.A."/>
            <person name="Jensen O.N."/>
            <person name="Pelaez A.I."/>
            <person name="Sanchez J."/>
            <person name="Ferrer M."/>
        </authorList>
    </citation>
    <scope>NUCLEOTIDE SEQUENCE</scope>
</reference>
<dbReference type="InterPro" id="IPR002559">
    <property type="entry name" value="Transposase_11"/>
</dbReference>
<dbReference type="GO" id="GO:0006313">
    <property type="term" value="P:DNA transposition"/>
    <property type="evidence" value="ECO:0007669"/>
    <property type="project" value="InterPro"/>
</dbReference>
<dbReference type="InterPro" id="IPR012337">
    <property type="entry name" value="RNaseH-like_sf"/>
</dbReference>
<sequence length="432" mass="48120">MSSSQSSSLLERIQASSEKDRACIVALLSAWFGALLDPSFVKKHRVSKTNFTRIRRLTFLRVFLFCLISFARSSVRESLELIFSKGQSPIKVTPVTPSALCQALQKIGHSAFIDANTILGSHFRKTDLSRTWHGFRVTAIDGSALKLPRFKALMAAFVPGVDPSLPGATAARLSLLLDVTNSLVLDCRVGSCQTGEREYAFEHLEALGEGDILLADRGTPSLELFAKIRERGAHFAIRMPGHWKAVKQFLRSGEKEAIVTLPSKKDPSLTMTVRLLKIEREGKSMVVATSLLDATLFPLELFSELYHMRWWNEEWYKELKGVLALESVSGHSEEAFRRELHARILTQNLISLFSLPSLRALQKEAETHPPKGKTVRYKPNRAATADSLRTALALLFDSLGSLSTLLSWILRKTLPARSAVRPGRAFPRIRAA</sequence>
<dbReference type="GO" id="GO:0003677">
    <property type="term" value="F:DNA binding"/>
    <property type="evidence" value="ECO:0007669"/>
    <property type="project" value="InterPro"/>
</dbReference>
<dbReference type="EMBL" id="AUZX01003629">
    <property type="protein sequence ID" value="EQD73388.1"/>
    <property type="molecule type" value="Genomic_DNA"/>
</dbReference>